<dbReference type="EMBL" id="CAIX01000331">
    <property type="protein sequence ID" value="CCI49724.1"/>
    <property type="molecule type" value="Genomic_DNA"/>
</dbReference>
<evidence type="ECO:0000256" key="2">
    <source>
        <dbReference type="ARBA" id="ARBA00022692"/>
    </source>
</evidence>
<feature type="transmembrane region" description="Helical" evidence="5">
    <location>
        <begin position="374"/>
        <end position="394"/>
    </location>
</feature>
<reference evidence="6 7" key="1">
    <citation type="submission" date="2012-05" db="EMBL/GenBank/DDBJ databases">
        <title>Recombination and specialization in a pathogen metapopulation.</title>
        <authorList>
            <person name="Gardiner A."/>
            <person name="Kemen E."/>
            <person name="Schultz-Larsen T."/>
            <person name="MacLean D."/>
            <person name="Van Oosterhout C."/>
            <person name="Jones J.D.G."/>
        </authorList>
    </citation>
    <scope>NUCLEOTIDE SEQUENCE [LARGE SCALE GENOMIC DNA]</scope>
    <source>
        <strain evidence="6 7">Ac Nc2</strain>
    </source>
</reference>
<evidence type="ECO:0000256" key="5">
    <source>
        <dbReference type="SAM" id="Phobius"/>
    </source>
</evidence>
<evidence type="ECO:0000256" key="3">
    <source>
        <dbReference type="ARBA" id="ARBA00022989"/>
    </source>
</evidence>
<protein>
    <recommendedName>
        <fullName evidence="8">Magnesium transporter</fullName>
    </recommendedName>
</protein>
<dbReference type="InterPro" id="IPR037185">
    <property type="entry name" value="EmrE-like"/>
</dbReference>
<evidence type="ECO:0008006" key="8">
    <source>
        <dbReference type="Google" id="ProtNLM"/>
    </source>
</evidence>
<evidence type="ECO:0000313" key="6">
    <source>
        <dbReference type="EMBL" id="CCI49724.1"/>
    </source>
</evidence>
<dbReference type="GO" id="GO:0016020">
    <property type="term" value="C:membrane"/>
    <property type="evidence" value="ECO:0007669"/>
    <property type="project" value="UniProtKB-SubCell"/>
</dbReference>
<keyword evidence="7" id="KW-1185">Reference proteome</keyword>
<feature type="transmembrane region" description="Helical" evidence="5">
    <location>
        <begin position="45"/>
        <end position="68"/>
    </location>
</feature>
<comment type="caution">
    <text evidence="6">The sequence shown here is derived from an EMBL/GenBank/DDBJ whole genome shotgun (WGS) entry which is preliminary data.</text>
</comment>
<dbReference type="Proteomes" id="UP000053237">
    <property type="component" value="Unassembled WGS sequence"/>
</dbReference>
<evidence type="ECO:0000256" key="4">
    <source>
        <dbReference type="ARBA" id="ARBA00023136"/>
    </source>
</evidence>
<dbReference type="InterPro" id="IPR008521">
    <property type="entry name" value="Mg_trans_NIPA"/>
</dbReference>
<evidence type="ECO:0000313" key="7">
    <source>
        <dbReference type="Proteomes" id="UP000053237"/>
    </source>
</evidence>
<dbReference type="Gene3D" id="1.10.3730.20">
    <property type="match status" value="1"/>
</dbReference>
<feature type="transmembrane region" description="Helical" evidence="5">
    <location>
        <begin position="348"/>
        <end position="368"/>
    </location>
</feature>
<name>A0A024GSF4_9STRA</name>
<comment type="subcellular location">
    <subcellularLocation>
        <location evidence="1">Membrane</location>
        <topology evidence="1">Multi-pass membrane protein</topology>
    </subcellularLocation>
</comment>
<dbReference type="GO" id="GO:0015095">
    <property type="term" value="F:magnesium ion transmembrane transporter activity"/>
    <property type="evidence" value="ECO:0007669"/>
    <property type="project" value="InterPro"/>
</dbReference>
<dbReference type="Pfam" id="PF05653">
    <property type="entry name" value="Mg_trans_NIPA"/>
    <property type="match status" value="2"/>
</dbReference>
<evidence type="ECO:0000256" key="1">
    <source>
        <dbReference type="ARBA" id="ARBA00004141"/>
    </source>
</evidence>
<keyword evidence="4 5" id="KW-0472">Membrane</keyword>
<keyword evidence="2 5" id="KW-0812">Transmembrane</keyword>
<accession>A0A024GSF4</accession>
<proteinExistence type="predicted"/>
<keyword evidence="3 5" id="KW-1133">Transmembrane helix</keyword>
<feature type="transmembrane region" description="Helical" evidence="5">
    <location>
        <begin position="313"/>
        <end position="336"/>
    </location>
</feature>
<dbReference type="OrthoDB" id="165382at2759"/>
<feature type="transmembrane region" description="Helical" evidence="5">
    <location>
        <begin position="97"/>
        <end position="116"/>
    </location>
</feature>
<dbReference type="PANTHER" id="PTHR12570:SF9">
    <property type="entry name" value="MAGNESIUM TRANSPORTER NIPA8-RELATED"/>
    <property type="match status" value="1"/>
</dbReference>
<dbReference type="SUPFAM" id="SSF103481">
    <property type="entry name" value="Multidrug resistance efflux transporter EmrE"/>
    <property type="match status" value="1"/>
</dbReference>
<dbReference type="InParanoid" id="A0A024GSF4"/>
<gene>
    <name evidence="6" type="ORF">BN9_110990</name>
</gene>
<sequence length="466" mass="51678">MSNVIIAAAIAILAAFSSTFGVNLQKHSHNIEKERARFRPYHRRPLWWVGMFCVAFAAFGDFIALGFASQTLVVSVGGGGTIFGNCIMSKMWLKQSLYLTDMLGVAMVSLGVLMLACTSQEEGHYKMEQIYQMMEAMPFVIYCFVTTVIVMTLLMRVGRSKAPALRAVQSAKGSFTPLKIQSLAHREKLDEHREQPEGYIPETSTVEDIGVQPHTAYSSPFPSSIYDTQLRLSPRSSCLLDDAEAQNIFHDDSKETNRMEACVEKQSMIIDPKLPLYWAALSGTLGAQSVLLAKSVAEMIFSSINGDNQFHYFGTYGLIGGMLVMVLAQTHTLNLATMTGDTMSSYPVYQAFWITMSNISGVVFFQQAHRFSRLQLVMFPCAILLVLAGIFLISKHESFGNRVKYSVAMPISLGSPSQQNLVAQSFIFRIMTPQGCVDKPLEWQSGFAVHHIQPSDVEIPVCLGHQ</sequence>
<feature type="transmembrane region" description="Helical" evidence="5">
    <location>
        <begin position="136"/>
        <end position="157"/>
    </location>
</feature>
<dbReference type="AlphaFoldDB" id="A0A024GSF4"/>
<dbReference type="PANTHER" id="PTHR12570">
    <property type="match status" value="1"/>
</dbReference>
<organism evidence="6 7">
    <name type="scientific">Albugo candida</name>
    <dbReference type="NCBI Taxonomy" id="65357"/>
    <lineage>
        <taxon>Eukaryota</taxon>
        <taxon>Sar</taxon>
        <taxon>Stramenopiles</taxon>
        <taxon>Oomycota</taxon>
        <taxon>Peronosporomycetes</taxon>
        <taxon>Albuginales</taxon>
        <taxon>Albuginaceae</taxon>
        <taxon>Albugo</taxon>
    </lineage>
</organism>